<reference evidence="1 2" key="1">
    <citation type="submission" date="2019-08" db="EMBL/GenBank/DDBJ databases">
        <title>In-depth cultivation of the pig gut microbiome towards novel bacterial diversity and tailored functional studies.</title>
        <authorList>
            <person name="Wylensek D."/>
            <person name="Hitch T.C.A."/>
            <person name="Clavel T."/>
        </authorList>
    </citation>
    <scope>NUCLEOTIDE SEQUENCE [LARGE SCALE GENOMIC DNA]</scope>
    <source>
        <strain evidence="1 2">WCA-389-WT-23D1</strain>
    </source>
</reference>
<evidence type="ECO:0000313" key="1">
    <source>
        <dbReference type="EMBL" id="MSS36375.1"/>
    </source>
</evidence>
<keyword evidence="2" id="KW-1185">Reference proteome</keyword>
<proteinExistence type="predicted"/>
<evidence type="ECO:0000313" key="2">
    <source>
        <dbReference type="Proteomes" id="UP000429958"/>
    </source>
</evidence>
<name>A0A7X2NK78_9CLOT</name>
<organism evidence="1 2">
    <name type="scientific">Clostridium porci</name>
    <dbReference type="NCBI Taxonomy" id="2605778"/>
    <lineage>
        <taxon>Bacteria</taxon>
        <taxon>Bacillati</taxon>
        <taxon>Bacillota</taxon>
        <taxon>Clostridia</taxon>
        <taxon>Eubacteriales</taxon>
        <taxon>Clostridiaceae</taxon>
        <taxon>Clostridium</taxon>
    </lineage>
</organism>
<protein>
    <submittedName>
        <fullName evidence="1">Uncharacterized protein</fullName>
    </submittedName>
</protein>
<dbReference type="Proteomes" id="UP000429958">
    <property type="component" value="Unassembled WGS sequence"/>
</dbReference>
<dbReference type="EMBL" id="VUMD01000005">
    <property type="protein sequence ID" value="MSS36375.1"/>
    <property type="molecule type" value="Genomic_DNA"/>
</dbReference>
<sequence>MAISTRGALINSYKHFFIAVDSFENRLLKGRMFHESMEEAAAFSCLTELVVTLERLFDKLQYPMKSVQQRSFNRKLTEAFPGEIPHEIRNTGKDRKGTLSNFLLQVKYRFYASWQGEVTDLSDGSGISFASLIELMDYLGERLGGIDRERGAGCGRQVGSSSGLCDGRYVIEGNPASPAVEGLPVFVNGYQIKEVIESMAMPFLKGEMNHMIPITLQVAAEGVEFETFIVRVLFKRNGTWQGTIGWREKRIQVSFRSFLEILLLIHEAVNQRELCFGIEADQSNSEI</sequence>
<accession>A0A7X2NK78</accession>
<dbReference type="RefSeq" id="WP_154471803.1">
    <property type="nucleotide sequence ID" value="NZ_DBEWUL010000148.1"/>
</dbReference>
<gene>
    <name evidence="1" type="ORF">FYJ39_07285</name>
</gene>
<comment type="caution">
    <text evidence="1">The sequence shown here is derived from an EMBL/GenBank/DDBJ whole genome shotgun (WGS) entry which is preliminary data.</text>
</comment>
<dbReference type="AlphaFoldDB" id="A0A7X2NK78"/>